<dbReference type="Pfam" id="PF14552">
    <property type="entry name" value="Tautomerase_2"/>
    <property type="match status" value="1"/>
</dbReference>
<dbReference type="RefSeq" id="WP_054649055.1">
    <property type="nucleotide sequence ID" value="NZ_AZFJ01000049.1"/>
</dbReference>
<evidence type="ECO:0000313" key="2">
    <source>
        <dbReference type="Proteomes" id="UP000051922"/>
    </source>
</evidence>
<protein>
    <submittedName>
        <fullName evidence="1">MsaD protein</fullName>
    </submittedName>
</protein>
<dbReference type="EMBL" id="AZFJ01000049">
    <property type="protein sequence ID" value="KRL85825.1"/>
    <property type="molecule type" value="Genomic_DNA"/>
</dbReference>
<dbReference type="SUPFAM" id="SSF55331">
    <property type="entry name" value="Tautomerase/MIF"/>
    <property type="match status" value="1"/>
</dbReference>
<evidence type="ECO:0000313" key="1">
    <source>
        <dbReference type="EMBL" id="KRL85825.1"/>
    </source>
</evidence>
<dbReference type="PANTHER" id="PTHR38460">
    <property type="entry name" value="TAUTOMERASE YOLI-RELATED"/>
    <property type="match status" value="1"/>
</dbReference>
<dbReference type="InterPro" id="IPR014347">
    <property type="entry name" value="Tautomerase/MIF_sf"/>
</dbReference>
<keyword evidence="2" id="KW-1185">Reference proteome</keyword>
<gene>
    <name evidence="1" type="ORF">FC50_GL001217</name>
</gene>
<dbReference type="InterPro" id="IPR037479">
    <property type="entry name" value="Tauto_MSAD"/>
</dbReference>
<dbReference type="OrthoDB" id="9804765at2"/>
<sequence length="129" mass="14744">MPLMKIDMLKGRTEQEIRDILDISYRVMLDAFNAPEGDRYQVVTQHEPYEMQILDTGLGIERTKDVLIFSLTTRPRTTEQKQAFYNQLVSALHEQLGIATSDVVINLTVNADEDWSFGYGKAQFLTGDL</sequence>
<dbReference type="Gene3D" id="3.30.429.10">
    <property type="entry name" value="Macrophage Migration Inhibitory Factor"/>
    <property type="match status" value="1"/>
</dbReference>
<name>A0A0R1TX73_9LACO</name>
<proteinExistence type="predicted"/>
<reference evidence="1 2" key="1">
    <citation type="journal article" date="2015" name="Genome Announc.">
        <title>Expanding the biotechnology potential of lactobacilli through comparative genomics of 213 strains and associated genera.</title>
        <authorList>
            <person name="Sun Z."/>
            <person name="Harris H.M."/>
            <person name="McCann A."/>
            <person name="Guo C."/>
            <person name="Argimon S."/>
            <person name="Zhang W."/>
            <person name="Yang X."/>
            <person name="Jeffery I.B."/>
            <person name="Cooney J.C."/>
            <person name="Kagawa T.F."/>
            <person name="Liu W."/>
            <person name="Song Y."/>
            <person name="Salvetti E."/>
            <person name="Wrobel A."/>
            <person name="Rasinkangas P."/>
            <person name="Parkhill J."/>
            <person name="Rea M.C."/>
            <person name="O'Sullivan O."/>
            <person name="Ritari J."/>
            <person name="Douillard F.P."/>
            <person name="Paul Ross R."/>
            <person name="Yang R."/>
            <person name="Briner A.E."/>
            <person name="Felis G.E."/>
            <person name="de Vos W.M."/>
            <person name="Barrangou R."/>
            <person name="Klaenhammer T.R."/>
            <person name="Caufield P.W."/>
            <person name="Cui Y."/>
            <person name="Zhang H."/>
            <person name="O'Toole P.W."/>
        </authorList>
    </citation>
    <scope>NUCLEOTIDE SEQUENCE [LARGE SCALE GENOMIC DNA]</scope>
    <source>
        <strain evidence="1 2">DSM 15945</strain>
    </source>
</reference>
<comment type="caution">
    <text evidence="1">The sequence shown here is derived from an EMBL/GenBank/DDBJ whole genome shotgun (WGS) entry which is preliminary data.</text>
</comment>
<dbReference type="AlphaFoldDB" id="A0A0R1TX73"/>
<organism evidence="1 2">
    <name type="scientific">Lacticaseibacillus pantheris DSM 15945 = JCM 12539 = NBRC 106106</name>
    <dbReference type="NCBI Taxonomy" id="1423783"/>
    <lineage>
        <taxon>Bacteria</taxon>
        <taxon>Bacillati</taxon>
        <taxon>Bacillota</taxon>
        <taxon>Bacilli</taxon>
        <taxon>Lactobacillales</taxon>
        <taxon>Lactobacillaceae</taxon>
        <taxon>Lacticaseibacillus</taxon>
    </lineage>
</organism>
<dbReference type="Proteomes" id="UP000051922">
    <property type="component" value="Unassembled WGS sequence"/>
</dbReference>
<dbReference type="PATRIC" id="fig|1423783.4.peg.1258"/>
<dbReference type="STRING" id="1423783.FC50_GL001217"/>
<accession>A0A0R1TX73</accession>
<dbReference type="PANTHER" id="PTHR38460:SF1">
    <property type="entry name" value="TAUTOMERASE YOLI-RELATED"/>
    <property type="match status" value="1"/>
</dbReference>